<dbReference type="AlphaFoldDB" id="A0A1L9PEQ2"/>
<dbReference type="GeneID" id="63730298"/>
<dbReference type="RefSeq" id="XP_040665688.1">
    <property type="nucleotide sequence ID" value="XM_040814787.1"/>
</dbReference>
<dbReference type="Proteomes" id="UP000184073">
    <property type="component" value="Unassembled WGS sequence"/>
</dbReference>
<gene>
    <name evidence="2" type="ORF">ASPVEDRAFT_533959</name>
</gene>
<organism evidence="2 3">
    <name type="scientific">Aspergillus versicolor CBS 583.65</name>
    <dbReference type="NCBI Taxonomy" id="1036611"/>
    <lineage>
        <taxon>Eukaryota</taxon>
        <taxon>Fungi</taxon>
        <taxon>Dikarya</taxon>
        <taxon>Ascomycota</taxon>
        <taxon>Pezizomycotina</taxon>
        <taxon>Eurotiomycetes</taxon>
        <taxon>Eurotiomycetidae</taxon>
        <taxon>Eurotiales</taxon>
        <taxon>Aspergillaceae</taxon>
        <taxon>Aspergillus</taxon>
        <taxon>Aspergillus subgen. Nidulantes</taxon>
    </lineage>
</organism>
<dbReference type="VEuPathDB" id="FungiDB:ASPVEDRAFT_533959"/>
<reference evidence="3" key="1">
    <citation type="journal article" date="2017" name="Genome Biol.">
        <title>Comparative genomics reveals high biological diversity and specific adaptations in the industrially and medically important fungal genus Aspergillus.</title>
        <authorList>
            <person name="de Vries R.P."/>
            <person name="Riley R."/>
            <person name="Wiebenga A."/>
            <person name="Aguilar-Osorio G."/>
            <person name="Amillis S."/>
            <person name="Uchima C.A."/>
            <person name="Anderluh G."/>
            <person name="Asadollahi M."/>
            <person name="Askin M."/>
            <person name="Barry K."/>
            <person name="Battaglia E."/>
            <person name="Bayram O."/>
            <person name="Benocci T."/>
            <person name="Braus-Stromeyer S.A."/>
            <person name="Caldana C."/>
            <person name="Canovas D."/>
            <person name="Cerqueira G.C."/>
            <person name="Chen F."/>
            <person name="Chen W."/>
            <person name="Choi C."/>
            <person name="Clum A."/>
            <person name="Dos Santos R.A."/>
            <person name="Damasio A.R."/>
            <person name="Diallinas G."/>
            <person name="Emri T."/>
            <person name="Fekete E."/>
            <person name="Flipphi M."/>
            <person name="Freyberg S."/>
            <person name="Gallo A."/>
            <person name="Gournas C."/>
            <person name="Habgood R."/>
            <person name="Hainaut M."/>
            <person name="Harispe M.L."/>
            <person name="Henrissat B."/>
            <person name="Hilden K.S."/>
            <person name="Hope R."/>
            <person name="Hossain A."/>
            <person name="Karabika E."/>
            <person name="Karaffa L."/>
            <person name="Karanyi Z."/>
            <person name="Krasevec N."/>
            <person name="Kuo A."/>
            <person name="Kusch H."/>
            <person name="LaButti K."/>
            <person name="Lagendijk E.L."/>
            <person name="Lapidus A."/>
            <person name="Levasseur A."/>
            <person name="Lindquist E."/>
            <person name="Lipzen A."/>
            <person name="Logrieco A.F."/>
            <person name="MacCabe A."/>
            <person name="Maekelae M.R."/>
            <person name="Malavazi I."/>
            <person name="Melin P."/>
            <person name="Meyer V."/>
            <person name="Mielnichuk N."/>
            <person name="Miskei M."/>
            <person name="Molnar A.P."/>
            <person name="Mule G."/>
            <person name="Ngan C.Y."/>
            <person name="Orejas M."/>
            <person name="Orosz E."/>
            <person name="Ouedraogo J.P."/>
            <person name="Overkamp K.M."/>
            <person name="Park H.-S."/>
            <person name="Perrone G."/>
            <person name="Piumi F."/>
            <person name="Punt P.J."/>
            <person name="Ram A.F."/>
            <person name="Ramon A."/>
            <person name="Rauscher S."/>
            <person name="Record E."/>
            <person name="Riano-Pachon D.M."/>
            <person name="Robert V."/>
            <person name="Roehrig J."/>
            <person name="Ruller R."/>
            <person name="Salamov A."/>
            <person name="Salih N.S."/>
            <person name="Samson R.A."/>
            <person name="Sandor E."/>
            <person name="Sanguinetti M."/>
            <person name="Schuetze T."/>
            <person name="Sepcic K."/>
            <person name="Shelest E."/>
            <person name="Sherlock G."/>
            <person name="Sophianopoulou V."/>
            <person name="Squina F.M."/>
            <person name="Sun H."/>
            <person name="Susca A."/>
            <person name="Todd R.B."/>
            <person name="Tsang A."/>
            <person name="Unkles S.E."/>
            <person name="van de Wiele N."/>
            <person name="van Rossen-Uffink D."/>
            <person name="Oliveira J.V."/>
            <person name="Vesth T.C."/>
            <person name="Visser J."/>
            <person name="Yu J.-H."/>
            <person name="Zhou M."/>
            <person name="Andersen M.R."/>
            <person name="Archer D.B."/>
            <person name="Baker S.E."/>
            <person name="Benoit I."/>
            <person name="Brakhage A.A."/>
            <person name="Braus G.H."/>
            <person name="Fischer R."/>
            <person name="Frisvad J.C."/>
            <person name="Goldman G.H."/>
            <person name="Houbraken J."/>
            <person name="Oakley B."/>
            <person name="Pocsi I."/>
            <person name="Scazzocchio C."/>
            <person name="Seiboth B."/>
            <person name="vanKuyk P.A."/>
            <person name="Wortman J."/>
            <person name="Dyer P.S."/>
            <person name="Grigoriev I.V."/>
        </authorList>
    </citation>
    <scope>NUCLEOTIDE SEQUENCE [LARGE SCALE GENOMIC DNA]</scope>
    <source>
        <strain evidence="3">CBS 583.65</strain>
    </source>
</reference>
<protein>
    <submittedName>
        <fullName evidence="2">Uncharacterized protein</fullName>
    </submittedName>
</protein>
<feature type="region of interest" description="Disordered" evidence="1">
    <location>
        <begin position="117"/>
        <end position="160"/>
    </location>
</feature>
<keyword evidence="3" id="KW-1185">Reference proteome</keyword>
<dbReference type="EMBL" id="KV878127">
    <property type="protein sequence ID" value="OJI99925.1"/>
    <property type="molecule type" value="Genomic_DNA"/>
</dbReference>
<proteinExistence type="predicted"/>
<sequence length="181" mass="20566">MRHRRQQQRQWVASQSKWATKRMSHRVQVRQSESAIVAGSSPLQGQAGWFDWFVAETLAARSHRQSVAVSGWPPALQKRLARAINILGRHDRQRRGVESQGISERFGVVKLEIVPAGKKKSGPRGREGGECQVVEPDESREQGRKVLNRRPWSSRARPHSSAQLALQMIDYVSKNRNNMVT</sequence>
<evidence type="ECO:0000313" key="2">
    <source>
        <dbReference type="EMBL" id="OJI99925.1"/>
    </source>
</evidence>
<name>A0A1L9PEQ2_ASPVE</name>
<evidence type="ECO:0000256" key="1">
    <source>
        <dbReference type="SAM" id="MobiDB-lite"/>
    </source>
</evidence>
<accession>A0A1L9PEQ2</accession>
<evidence type="ECO:0000313" key="3">
    <source>
        <dbReference type="Proteomes" id="UP000184073"/>
    </source>
</evidence>